<dbReference type="Proteomes" id="UP001140949">
    <property type="component" value="Unassembled WGS sequence"/>
</dbReference>
<evidence type="ECO:0000313" key="2">
    <source>
        <dbReference type="EMBL" id="KAJ6822968.1"/>
    </source>
</evidence>
<feature type="compositionally biased region" description="Low complexity" evidence="1">
    <location>
        <begin position="269"/>
        <end position="283"/>
    </location>
</feature>
<keyword evidence="3" id="KW-1185">Reference proteome</keyword>
<feature type="compositionally biased region" description="Polar residues" evidence="1">
    <location>
        <begin position="144"/>
        <end position="154"/>
    </location>
</feature>
<proteinExistence type="predicted"/>
<sequence length="350" mass="38823">MCSPPIFTLPSPPPSPTNHPELPCSAATHRTNHTSRRLLLVTSDYHNTEYHHLPIIAISLSHLHRPVLVSIPQTSNTQNSNTQKICPCLPCQSCLTPSVRIRVHTHPQQNSKTQNNITSKENKPRRRAFQYLLLLGSSPVRPSALSTSSGNLPATSRPPRRWSISTKRFPLEPNAPPCAPSAWNGRSLRSVEPHSCAVRVVVATAGGHFRRNPHERSFHRSPSRPPRKRSMLRRSREPLSASRAPATDRPCPGAPPRTSAGGRAPLVETRTPPSASFSPAPTTDHPTRARSEPSVSSHSLLPSSIISLPFIVPFPCVVSFLGREQYLFHFFVLSLFQRESNTYFISFDVF</sequence>
<comment type="caution">
    <text evidence="2">The sequence shown here is derived from an EMBL/GenBank/DDBJ whole genome shotgun (WGS) entry which is preliminary data.</text>
</comment>
<organism evidence="2 3">
    <name type="scientific">Iris pallida</name>
    <name type="common">Sweet iris</name>
    <dbReference type="NCBI Taxonomy" id="29817"/>
    <lineage>
        <taxon>Eukaryota</taxon>
        <taxon>Viridiplantae</taxon>
        <taxon>Streptophyta</taxon>
        <taxon>Embryophyta</taxon>
        <taxon>Tracheophyta</taxon>
        <taxon>Spermatophyta</taxon>
        <taxon>Magnoliopsida</taxon>
        <taxon>Liliopsida</taxon>
        <taxon>Asparagales</taxon>
        <taxon>Iridaceae</taxon>
        <taxon>Iridoideae</taxon>
        <taxon>Irideae</taxon>
        <taxon>Iris</taxon>
    </lineage>
</organism>
<name>A0AAX6G3R2_IRIPA</name>
<gene>
    <name evidence="2" type="ORF">M6B38_386000</name>
</gene>
<protein>
    <submittedName>
        <fullName evidence="2">Pollen-specific leucine-rich repeat extensin-like protein 3</fullName>
    </submittedName>
</protein>
<reference evidence="2" key="1">
    <citation type="journal article" date="2023" name="GigaByte">
        <title>Genome assembly of the bearded iris, Iris pallida Lam.</title>
        <authorList>
            <person name="Bruccoleri R.E."/>
            <person name="Oakeley E.J."/>
            <person name="Faust A.M.E."/>
            <person name="Altorfer M."/>
            <person name="Dessus-Babus S."/>
            <person name="Burckhardt D."/>
            <person name="Oertli M."/>
            <person name="Naumann U."/>
            <person name="Petersen F."/>
            <person name="Wong J."/>
        </authorList>
    </citation>
    <scope>NUCLEOTIDE SEQUENCE</scope>
    <source>
        <strain evidence="2">GSM-AAB239-AS_SAM_17_03QT</strain>
    </source>
</reference>
<reference evidence="2" key="2">
    <citation type="submission" date="2023-04" db="EMBL/GenBank/DDBJ databases">
        <authorList>
            <person name="Bruccoleri R.E."/>
            <person name="Oakeley E.J."/>
            <person name="Faust A.-M."/>
            <person name="Dessus-Babus S."/>
            <person name="Altorfer M."/>
            <person name="Burckhardt D."/>
            <person name="Oertli M."/>
            <person name="Naumann U."/>
            <person name="Petersen F."/>
            <person name="Wong J."/>
        </authorList>
    </citation>
    <scope>NUCLEOTIDE SEQUENCE</scope>
    <source>
        <strain evidence="2">GSM-AAB239-AS_SAM_17_03QT</strain>
        <tissue evidence="2">Leaf</tissue>
    </source>
</reference>
<accession>A0AAX6G3R2</accession>
<evidence type="ECO:0000313" key="3">
    <source>
        <dbReference type="Proteomes" id="UP001140949"/>
    </source>
</evidence>
<dbReference type="AlphaFoldDB" id="A0AAX6G3R2"/>
<feature type="region of interest" description="Disordered" evidence="1">
    <location>
        <begin position="207"/>
        <end position="296"/>
    </location>
</feature>
<feature type="region of interest" description="Disordered" evidence="1">
    <location>
        <begin position="140"/>
        <end position="161"/>
    </location>
</feature>
<dbReference type="EMBL" id="JANAVB010023800">
    <property type="protein sequence ID" value="KAJ6822968.1"/>
    <property type="molecule type" value="Genomic_DNA"/>
</dbReference>
<feature type="region of interest" description="Disordered" evidence="1">
    <location>
        <begin position="1"/>
        <end position="20"/>
    </location>
</feature>
<feature type="compositionally biased region" description="Basic residues" evidence="1">
    <location>
        <begin position="219"/>
        <end position="233"/>
    </location>
</feature>
<evidence type="ECO:0000256" key="1">
    <source>
        <dbReference type="SAM" id="MobiDB-lite"/>
    </source>
</evidence>